<dbReference type="Proteomes" id="UP000276133">
    <property type="component" value="Unassembled WGS sequence"/>
</dbReference>
<dbReference type="AlphaFoldDB" id="A0A3M7QJK6"/>
<proteinExistence type="predicted"/>
<feature type="compositionally biased region" description="Basic and acidic residues" evidence="1">
    <location>
        <begin position="67"/>
        <end position="76"/>
    </location>
</feature>
<feature type="compositionally biased region" description="Basic residues" evidence="1">
    <location>
        <begin position="43"/>
        <end position="58"/>
    </location>
</feature>
<keyword evidence="3" id="KW-1185">Reference proteome</keyword>
<evidence type="ECO:0000313" key="3">
    <source>
        <dbReference type="Proteomes" id="UP000276133"/>
    </source>
</evidence>
<accession>A0A3M7QJK6</accession>
<protein>
    <submittedName>
        <fullName evidence="2">Uncharacterized protein</fullName>
    </submittedName>
</protein>
<evidence type="ECO:0000313" key="2">
    <source>
        <dbReference type="EMBL" id="RNA11314.1"/>
    </source>
</evidence>
<feature type="compositionally biased region" description="Basic and acidic residues" evidence="1">
    <location>
        <begin position="116"/>
        <end position="127"/>
    </location>
</feature>
<dbReference type="EMBL" id="REGN01005987">
    <property type="protein sequence ID" value="RNA11314.1"/>
    <property type="molecule type" value="Genomic_DNA"/>
</dbReference>
<organism evidence="2 3">
    <name type="scientific">Brachionus plicatilis</name>
    <name type="common">Marine rotifer</name>
    <name type="synonym">Brachionus muelleri</name>
    <dbReference type="NCBI Taxonomy" id="10195"/>
    <lineage>
        <taxon>Eukaryota</taxon>
        <taxon>Metazoa</taxon>
        <taxon>Spiralia</taxon>
        <taxon>Gnathifera</taxon>
        <taxon>Rotifera</taxon>
        <taxon>Eurotatoria</taxon>
        <taxon>Monogononta</taxon>
        <taxon>Pseudotrocha</taxon>
        <taxon>Ploima</taxon>
        <taxon>Brachionidae</taxon>
        <taxon>Brachionus</taxon>
    </lineage>
</organism>
<dbReference type="OrthoDB" id="10555860at2759"/>
<feature type="region of interest" description="Disordered" evidence="1">
    <location>
        <begin position="105"/>
        <end position="140"/>
    </location>
</feature>
<sequence>MPRKRSSSRSSESSVEILNKRSNNKSGVRSRSSSSSSRESYKKSKKSSYRSKKSRSRSPRYTGPKNKISELDEERTKNFDFTDEVNELHSNEKLRQKSINKLEEFGGFKPQSFKSSRSDKKRNEPSKFKSSSSNDNAIFGTSTNFTEEITRNADLLLNPNIFFEDSKIRQNRWKLKYPNIKLEK</sequence>
<evidence type="ECO:0000256" key="1">
    <source>
        <dbReference type="SAM" id="MobiDB-lite"/>
    </source>
</evidence>
<gene>
    <name evidence="2" type="ORF">BpHYR1_023379</name>
</gene>
<feature type="region of interest" description="Disordered" evidence="1">
    <location>
        <begin position="1"/>
        <end position="76"/>
    </location>
</feature>
<comment type="caution">
    <text evidence="2">The sequence shown here is derived from an EMBL/GenBank/DDBJ whole genome shotgun (WGS) entry which is preliminary data.</text>
</comment>
<reference evidence="2 3" key="1">
    <citation type="journal article" date="2018" name="Sci. Rep.">
        <title>Genomic signatures of local adaptation to the degree of environmental predictability in rotifers.</title>
        <authorList>
            <person name="Franch-Gras L."/>
            <person name="Hahn C."/>
            <person name="Garcia-Roger E.M."/>
            <person name="Carmona M.J."/>
            <person name="Serra M."/>
            <person name="Gomez A."/>
        </authorList>
    </citation>
    <scope>NUCLEOTIDE SEQUENCE [LARGE SCALE GENOMIC DNA]</scope>
    <source>
        <strain evidence="2">HYR1</strain>
    </source>
</reference>
<feature type="compositionally biased region" description="Polar residues" evidence="1">
    <location>
        <begin position="128"/>
        <end position="140"/>
    </location>
</feature>
<feature type="compositionally biased region" description="Low complexity" evidence="1">
    <location>
        <begin position="8"/>
        <end position="38"/>
    </location>
</feature>
<name>A0A3M7QJK6_BRAPC</name>